<reference evidence="3 4" key="1">
    <citation type="submission" date="2015-01" db="EMBL/GenBank/DDBJ databases">
        <title>Evolution of Trichinella species and genotypes.</title>
        <authorList>
            <person name="Korhonen P.K."/>
            <person name="Edoardo P."/>
            <person name="Giuseppe L.R."/>
            <person name="Gasser R.B."/>
        </authorList>
    </citation>
    <scope>NUCLEOTIDE SEQUENCE [LARGE SCALE GENOMIC DNA]</scope>
    <source>
        <strain evidence="1">ISS13</strain>
        <strain evidence="2">ISS176</strain>
    </source>
</reference>
<dbReference type="EMBL" id="JYDR01000056">
    <property type="protein sequence ID" value="KRY71576.1"/>
    <property type="molecule type" value="Genomic_DNA"/>
</dbReference>
<proteinExistence type="predicted"/>
<dbReference type="AlphaFoldDB" id="A0A0V1ED85"/>
<feature type="non-terminal residue" evidence="1">
    <location>
        <position position="1"/>
    </location>
</feature>
<evidence type="ECO:0000313" key="3">
    <source>
        <dbReference type="Proteomes" id="UP000054632"/>
    </source>
</evidence>
<gene>
    <name evidence="1" type="ORF">T4A_2416</name>
    <name evidence="2" type="ORF">T4C_13306</name>
</gene>
<name>A0A0V1ED85_TRIPS</name>
<comment type="caution">
    <text evidence="1">The sequence shown here is derived from an EMBL/GenBank/DDBJ whole genome shotgun (WGS) entry which is preliminary data.</text>
</comment>
<organism evidence="1 3">
    <name type="scientific">Trichinella pseudospiralis</name>
    <name type="common">Parasitic roundworm</name>
    <dbReference type="NCBI Taxonomy" id="6337"/>
    <lineage>
        <taxon>Eukaryota</taxon>
        <taxon>Metazoa</taxon>
        <taxon>Ecdysozoa</taxon>
        <taxon>Nematoda</taxon>
        <taxon>Enoplea</taxon>
        <taxon>Dorylaimia</taxon>
        <taxon>Trichinellida</taxon>
        <taxon>Trichinellidae</taxon>
        <taxon>Trichinella</taxon>
    </lineage>
</organism>
<evidence type="ECO:0000313" key="2">
    <source>
        <dbReference type="EMBL" id="KRZ41736.1"/>
    </source>
</evidence>
<dbReference type="Proteomes" id="UP000054826">
    <property type="component" value="Unassembled WGS sequence"/>
</dbReference>
<sequence>LCNDSLQETDESNIRCGRESEKFLPPQILTTYGLITNIGINDMYITKQEAKSYCP</sequence>
<dbReference type="EMBL" id="JYDV01000019">
    <property type="protein sequence ID" value="KRZ41736.1"/>
    <property type="molecule type" value="Genomic_DNA"/>
</dbReference>
<protein>
    <submittedName>
        <fullName evidence="1">Uncharacterized protein</fullName>
    </submittedName>
</protein>
<dbReference type="Proteomes" id="UP000054632">
    <property type="component" value="Unassembled WGS sequence"/>
</dbReference>
<evidence type="ECO:0000313" key="4">
    <source>
        <dbReference type="Proteomes" id="UP000054826"/>
    </source>
</evidence>
<evidence type="ECO:0000313" key="1">
    <source>
        <dbReference type="EMBL" id="KRY71576.1"/>
    </source>
</evidence>
<accession>A0A0V1ED85</accession>